<dbReference type="Gene3D" id="3.40.50.2300">
    <property type="match status" value="2"/>
</dbReference>
<dbReference type="SUPFAM" id="SSF53822">
    <property type="entry name" value="Periplasmic binding protein-like I"/>
    <property type="match status" value="1"/>
</dbReference>
<keyword evidence="6" id="KW-1185">Reference proteome</keyword>
<dbReference type="SMART" id="SM00354">
    <property type="entry name" value="HTH_LACI"/>
    <property type="match status" value="1"/>
</dbReference>
<dbReference type="InterPro" id="IPR010982">
    <property type="entry name" value="Lambda_DNA-bd_dom_sf"/>
</dbReference>
<dbReference type="OrthoDB" id="234496at2"/>
<dbReference type="Gene3D" id="1.10.260.40">
    <property type="entry name" value="lambda repressor-like DNA-binding domains"/>
    <property type="match status" value="1"/>
</dbReference>
<dbReference type="AlphaFoldDB" id="A0A135HQT9"/>
<evidence type="ECO:0000256" key="3">
    <source>
        <dbReference type="ARBA" id="ARBA00023163"/>
    </source>
</evidence>
<evidence type="ECO:0000313" key="6">
    <source>
        <dbReference type="Proteomes" id="UP000070107"/>
    </source>
</evidence>
<dbReference type="GO" id="GO:0000976">
    <property type="term" value="F:transcription cis-regulatory region binding"/>
    <property type="evidence" value="ECO:0007669"/>
    <property type="project" value="TreeGrafter"/>
</dbReference>
<sequence length="363" mass="39708">MARSTIRDISRVTGFSVFTVSRALGGGDGVSEQSREQILKAARELGYVVNRAAQELRRAKRDSVAVITASTSNSYYLDLMDGIQQALDPSEWTVVIGDVAVDGAYEARLEARMIQRLIESRTAGVISALTLQPEHTELLAKWDIPVVFVDSSPPPEAAHFPSVTTNNHEASLMVGQHLAEHGYKDWLFLVYPSKWSSRFGRESGLREAALHHGANLVVLETANDAASARETLARHLDGREAPPHVLIAGNNPLLLGAMELLRERAIRIPADMAVVAYDEFAWSTLTDPPITVLNEQSAEIGRRAAMMLREIIERQEAAERKGKPPSPVYLPEHHQQVPARLMLRGSCGCALHGGGRNGSFQAA</sequence>
<dbReference type="InterPro" id="IPR000843">
    <property type="entry name" value="HTH_LacI"/>
</dbReference>
<dbReference type="SUPFAM" id="SSF47413">
    <property type="entry name" value="lambda repressor-like DNA-binding domains"/>
    <property type="match status" value="1"/>
</dbReference>
<name>A0A135HQT9_9HYPH</name>
<dbReference type="Proteomes" id="UP000070107">
    <property type="component" value="Unassembled WGS sequence"/>
</dbReference>
<evidence type="ECO:0000256" key="2">
    <source>
        <dbReference type="ARBA" id="ARBA00023125"/>
    </source>
</evidence>
<dbReference type="PANTHER" id="PTHR30146">
    <property type="entry name" value="LACI-RELATED TRANSCRIPTIONAL REPRESSOR"/>
    <property type="match status" value="1"/>
</dbReference>
<keyword evidence="1" id="KW-0805">Transcription regulation</keyword>
<proteinExistence type="predicted"/>
<feature type="domain" description="HTH lacI-type" evidence="4">
    <location>
        <begin position="4"/>
        <end position="58"/>
    </location>
</feature>
<evidence type="ECO:0000313" key="5">
    <source>
        <dbReference type="EMBL" id="KXF75540.1"/>
    </source>
</evidence>
<organism evidence="5 6">
    <name type="scientific">Paramesorhizobium deserti</name>
    <dbReference type="NCBI Taxonomy" id="1494590"/>
    <lineage>
        <taxon>Bacteria</taxon>
        <taxon>Pseudomonadati</taxon>
        <taxon>Pseudomonadota</taxon>
        <taxon>Alphaproteobacteria</taxon>
        <taxon>Hyphomicrobiales</taxon>
        <taxon>Phyllobacteriaceae</taxon>
        <taxon>Paramesorhizobium</taxon>
    </lineage>
</organism>
<keyword evidence="2" id="KW-0238">DNA-binding</keyword>
<gene>
    <name evidence="5" type="ORF">ATN84_20035</name>
</gene>
<evidence type="ECO:0000256" key="1">
    <source>
        <dbReference type="ARBA" id="ARBA00023015"/>
    </source>
</evidence>
<protein>
    <submittedName>
        <fullName evidence="5">LacI family transcriptional regulator</fullName>
    </submittedName>
</protein>
<comment type="caution">
    <text evidence="5">The sequence shown here is derived from an EMBL/GenBank/DDBJ whole genome shotgun (WGS) entry which is preliminary data.</text>
</comment>
<dbReference type="CDD" id="cd06267">
    <property type="entry name" value="PBP1_LacI_sugar_binding-like"/>
    <property type="match status" value="1"/>
</dbReference>
<dbReference type="GO" id="GO:0003700">
    <property type="term" value="F:DNA-binding transcription factor activity"/>
    <property type="evidence" value="ECO:0007669"/>
    <property type="project" value="TreeGrafter"/>
</dbReference>
<dbReference type="CDD" id="cd01392">
    <property type="entry name" value="HTH_LacI"/>
    <property type="match status" value="1"/>
</dbReference>
<evidence type="ECO:0000259" key="4">
    <source>
        <dbReference type="PROSITE" id="PS50932"/>
    </source>
</evidence>
<dbReference type="Pfam" id="PF00532">
    <property type="entry name" value="Peripla_BP_1"/>
    <property type="match status" value="1"/>
</dbReference>
<dbReference type="PROSITE" id="PS50932">
    <property type="entry name" value="HTH_LACI_2"/>
    <property type="match status" value="1"/>
</dbReference>
<dbReference type="STRING" id="1494590.ATN84_20035"/>
<dbReference type="RefSeq" id="WP_068884743.1">
    <property type="nucleotide sequence ID" value="NZ_LNTU01000038.1"/>
</dbReference>
<dbReference type="Pfam" id="PF00356">
    <property type="entry name" value="LacI"/>
    <property type="match status" value="1"/>
</dbReference>
<dbReference type="InterPro" id="IPR028082">
    <property type="entry name" value="Peripla_BP_I"/>
</dbReference>
<reference evidence="5 6" key="1">
    <citation type="submission" date="2015-11" db="EMBL/GenBank/DDBJ databases">
        <title>Draft genome sequence of Paramesorhizobium deserti A-3-E, a strain highly resistant to diverse beta-lactam antibiotics.</title>
        <authorList>
            <person name="Lv R."/>
            <person name="Yang X."/>
            <person name="Fang N."/>
            <person name="Guo J."/>
            <person name="Luo X."/>
            <person name="Peng F."/>
            <person name="Yang R."/>
            <person name="Cui Y."/>
            <person name="Fang C."/>
            <person name="Song Y."/>
        </authorList>
    </citation>
    <scope>NUCLEOTIDE SEQUENCE [LARGE SCALE GENOMIC DNA]</scope>
    <source>
        <strain evidence="5 6">A-3-E</strain>
    </source>
</reference>
<dbReference type="PANTHER" id="PTHR30146:SF24">
    <property type="entry name" value="XYLOSE OPERON REGULATORY PROTEIN"/>
    <property type="match status" value="1"/>
</dbReference>
<dbReference type="InterPro" id="IPR001761">
    <property type="entry name" value="Peripla_BP/Lac1_sug-bd_dom"/>
</dbReference>
<accession>A0A135HQT9</accession>
<dbReference type="EMBL" id="LNTU01000038">
    <property type="protein sequence ID" value="KXF75540.1"/>
    <property type="molecule type" value="Genomic_DNA"/>
</dbReference>
<keyword evidence="3" id="KW-0804">Transcription</keyword>